<sequence length="102" mass="11096">MGGVTEVDYVQNVGSRHGSTTTVMLSNQGILFLEQGDVELNPGPDVKAILKELCDVQKVIGEDLNDLGKRMGQLEKALQIVKDQADALAKLTKTVKDLTRPF</sequence>
<feature type="coiled-coil region" evidence="1">
    <location>
        <begin position="64"/>
        <end position="91"/>
    </location>
</feature>
<reference evidence="2 3" key="1">
    <citation type="journal article" date="2020" name="Cell">
        <title>Large-Scale Comparative Analyses of Tick Genomes Elucidate Their Genetic Diversity and Vector Capacities.</title>
        <authorList>
            <consortium name="Tick Genome and Microbiome Consortium (TIGMIC)"/>
            <person name="Jia N."/>
            <person name="Wang J."/>
            <person name="Shi W."/>
            <person name="Du L."/>
            <person name="Sun Y."/>
            <person name="Zhan W."/>
            <person name="Jiang J.F."/>
            <person name="Wang Q."/>
            <person name="Zhang B."/>
            <person name="Ji P."/>
            <person name="Bell-Sakyi L."/>
            <person name="Cui X.M."/>
            <person name="Yuan T.T."/>
            <person name="Jiang B.G."/>
            <person name="Yang W.F."/>
            <person name="Lam T.T."/>
            <person name="Chang Q.C."/>
            <person name="Ding S.J."/>
            <person name="Wang X.J."/>
            <person name="Zhu J.G."/>
            <person name="Ruan X.D."/>
            <person name="Zhao L."/>
            <person name="Wei J.T."/>
            <person name="Ye R.Z."/>
            <person name="Que T.C."/>
            <person name="Du C.H."/>
            <person name="Zhou Y.H."/>
            <person name="Cheng J.X."/>
            <person name="Dai P.F."/>
            <person name="Guo W.B."/>
            <person name="Han X.H."/>
            <person name="Huang E.J."/>
            <person name="Li L.F."/>
            <person name="Wei W."/>
            <person name="Gao Y.C."/>
            <person name="Liu J.Z."/>
            <person name="Shao H.Z."/>
            <person name="Wang X."/>
            <person name="Wang C.C."/>
            <person name="Yang T.C."/>
            <person name="Huo Q.B."/>
            <person name="Li W."/>
            <person name="Chen H.Y."/>
            <person name="Chen S.E."/>
            <person name="Zhou L.G."/>
            <person name="Ni X.B."/>
            <person name="Tian J.H."/>
            <person name="Sheng Y."/>
            <person name="Liu T."/>
            <person name="Pan Y.S."/>
            <person name="Xia L.Y."/>
            <person name="Li J."/>
            <person name="Zhao F."/>
            <person name="Cao W.C."/>
        </authorList>
    </citation>
    <scope>NUCLEOTIDE SEQUENCE [LARGE SCALE GENOMIC DNA]</scope>
    <source>
        <strain evidence="2">HaeL-2018</strain>
    </source>
</reference>
<proteinExistence type="predicted"/>
<dbReference type="OrthoDB" id="10552644at2759"/>
<dbReference type="EMBL" id="JABSTR010000251">
    <property type="protein sequence ID" value="KAH9382744.1"/>
    <property type="molecule type" value="Genomic_DNA"/>
</dbReference>
<evidence type="ECO:0000313" key="2">
    <source>
        <dbReference type="EMBL" id="KAH9382744.1"/>
    </source>
</evidence>
<dbReference type="AlphaFoldDB" id="A0A9J6H783"/>
<keyword evidence="3" id="KW-1185">Reference proteome</keyword>
<evidence type="ECO:0000256" key="1">
    <source>
        <dbReference type="SAM" id="Coils"/>
    </source>
</evidence>
<comment type="caution">
    <text evidence="2">The sequence shown here is derived from an EMBL/GenBank/DDBJ whole genome shotgun (WGS) entry which is preliminary data.</text>
</comment>
<name>A0A9J6H783_HAELO</name>
<dbReference type="VEuPathDB" id="VectorBase:HLOH_040998"/>
<dbReference type="Proteomes" id="UP000821853">
    <property type="component" value="Unassembled WGS sequence"/>
</dbReference>
<keyword evidence="1" id="KW-0175">Coiled coil</keyword>
<gene>
    <name evidence="2" type="ORF">HPB48_023300</name>
</gene>
<accession>A0A9J6H783</accession>
<protein>
    <submittedName>
        <fullName evidence="2">Uncharacterized protein</fullName>
    </submittedName>
</protein>
<organism evidence="2 3">
    <name type="scientific">Haemaphysalis longicornis</name>
    <name type="common">Bush tick</name>
    <dbReference type="NCBI Taxonomy" id="44386"/>
    <lineage>
        <taxon>Eukaryota</taxon>
        <taxon>Metazoa</taxon>
        <taxon>Ecdysozoa</taxon>
        <taxon>Arthropoda</taxon>
        <taxon>Chelicerata</taxon>
        <taxon>Arachnida</taxon>
        <taxon>Acari</taxon>
        <taxon>Parasitiformes</taxon>
        <taxon>Ixodida</taxon>
        <taxon>Ixodoidea</taxon>
        <taxon>Ixodidae</taxon>
        <taxon>Haemaphysalinae</taxon>
        <taxon>Haemaphysalis</taxon>
    </lineage>
</organism>
<evidence type="ECO:0000313" key="3">
    <source>
        <dbReference type="Proteomes" id="UP000821853"/>
    </source>
</evidence>